<feature type="compositionally biased region" description="Basic and acidic residues" evidence="1">
    <location>
        <begin position="440"/>
        <end position="449"/>
    </location>
</feature>
<feature type="compositionally biased region" description="Pro residues" evidence="1">
    <location>
        <begin position="362"/>
        <end position="374"/>
    </location>
</feature>
<dbReference type="EMBL" id="CADCXV010000841">
    <property type="protein sequence ID" value="CAB0037051.1"/>
    <property type="molecule type" value="Genomic_DNA"/>
</dbReference>
<feature type="region of interest" description="Disordered" evidence="1">
    <location>
        <begin position="285"/>
        <end position="386"/>
    </location>
</feature>
<dbReference type="AlphaFoldDB" id="A0A6H5IN87"/>
<accession>A0A6H5IN87</accession>
<organism evidence="2 3">
    <name type="scientific">Trichogramma brassicae</name>
    <dbReference type="NCBI Taxonomy" id="86971"/>
    <lineage>
        <taxon>Eukaryota</taxon>
        <taxon>Metazoa</taxon>
        <taxon>Ecdysozoa</taxon>
        <taxon>Arthropoda</taxon>
        <taxon>Hexapoda</taxon>
        <taxon>Insecta</taxon>
        <taxon>Pterygota</taxon>
        <taxon>Neoptera</taxon>
        <taxon>Endopterygota</taxon>
        <taxon>Hymenoptera</taxon>
        <taxon>Apocrita</taxon>
        <taxon>Proctotrupomorpha</taxon>
        <taxon>Chalcidoidea</taxon>
        <taxon>Trichogrammatidae</taxon>
        <taxon>Trichogramma</taxon>
    </lineage>
</organism>
<protein>
    <submittedName>
        <fullName evidence="2">Uncharacterized protein</fullName>
    </submittedName>
</protein>
<reference evidence="2 3" key="1">
    <citation type="submission" date="2020-02" db="EMBL/GenBank/DDBJ databases">
        <authorList>
            <person name="Ferguson B K."/>
        </authorList>
    </citation>
    <scope>NUCLEOTIDE SEQUENCE [LARGE SCALE GENOMIC DNA]</scope>
</reference>
<evidence type="ECO:0000256" key="1">
    <source>
        <dbReference type="SAM" id="MobiDB-lite"/>
    </source>
</evidence>
<name>A0A6H5IN87_9HYME</name>
<feature type="non-terminal residue" evidence="2">
    <location>
        <position position="1214"/>
    </location>
</feature>
<feature type="region of interest" description="Disordered" evidence="1">
    <location>
        <begin position="414"/>
        <end position="472"/>
    </location>
</feature>
<feature type="compositionally biased region" description="Low complexity" evidence="1">
    <location>
        <begin position="414"/>
        <end position="432"/>
    </location>
</feature>
<dbReference type="Proteomes" id="UP000479190">
    <property type="component" value="Unassembled WGS sequence"/>
</dbReference>
<evidence type="ECO:0000313" key="2">
    <source>
        <dbReference type="EMBL" id="CAB0037051.1"/>
    </source>
</evidence>
<feature type="compositionally biased region" description="Basic and acidic residues" evidence="1">
    <location>
        <begin position="307"/>
        <end position="320"/>
    </location>
</feature>
<evidence type="ECO:0000313" key="3">
    <source>
        <dbReference type="Proteomes" id="UP000479190"/>
    </source>
</evidence>
<dbReference type="OrthoDB" id="60433at2759"/>
<proteinExistence type="predicted"/>
<keyword evidence="3" id="KW-1185">Reference proteome</keyword>
<sequence>MSRKLVDHVDLSRRLVQGFDLVINRDNVLASRLVFLRVIIPEFEFFAFAHLVHSTPKAIFKPFFELRDRFDLRFDMFPPFACRCTKALTNHMFKMSLCDSDRRDKYAAVLLWLSDSPGDDEGRGCSTLRGRGALTASTAADTLLGSLLGSSFTLNTRVLKYTADANQKGIRKSLFYIATRRWIIGEIQLVFRRFESASVSCICTSKARIQTPETGSFCVYHHRVDCYSLSCKRISLSRFECLSCDHDEVITNEPLHRASTAAPLACRPICFGIAEKNVVAERALPRGDSPLSAGPGRLGPQSGPRHPLQEVPHRSRDQRDLSLASSIRDPQPPSLKDHFKTPVREAIPPPVRGLALQSSPSRTPPPYRPPPVAPLSPLSNTTSPIRRFPVEPPIGLPLGIPIVEPAIQHVLPSASSRYSESESESSSSSMLPPSVPPRRKSQDKIKFSNKENQGTIDKNKNASETIKRRRRASPSRDNVRFARLIFILKMIATDVQVSAFSTDIRSSFRSRSPWPSATIFSGEVQRNPAELVLGIDFYQLIFFVETYFYLLLYFRVQIVLRARKRKRERERETRSMSYRSIGQSRLFVFISPREAPKRERERELERFAKLSVCVRAHKLPCSAYIYSDVRFSRVTWQNRAEGPTAALISPRCWCVWFLLPAQQQLDAKSREWLVRAAQGDYQALAKLAAEEPRLARTKTRVTAIIDATRLNLPPHCCYGAARVPYICPLCRARLRYVSASAAGFSEETSAGLAAGQQQCQQRRGKERRISSSLTSTLVLNFQRDHYIRIYICSSERVKKKKTHIRIRYDIKKMTTSGSTTTRSDADFVNSVIVIVADDQNKIHVIAELFIFDETFVTDRRRILFQEFMRRVGHIYTTKNYNAACTTMHAIYVLPIRSSVCVISLCSIQCAARARSMSPSKRTLLNMHYCPRGWRDPRPPRVVKTSINTATSIFNSSSSSTSSNKARAVTLTIYTQRLCSSCFKRALATPTSIVRTQALLRLERPLIKVHLGIMNRVRNGIARKASIIAIYDSSSVLASSGTRRLAMIIGGPLSLARHVSTSRDARSIHPHEHECNFSRAPILFDKNRRDADRFVRNQISRGYVYNTYRLKAARHDIQRCRNSPRYARYGRCSTYVRGSLNHNFPNKSIVHRKCNPQPHADTYTTGAHSTWQIKFLNCSQDRSSAATAAAARCRGTADKRDIRTPTTALPACTPR</sequence>
<gene>
    <name evidence="2" type="ORF">TBRA_LOCUS8888</name>
</gene>